<evidence type="ECO:0000256" key="1">
    <source>
        <dbReference type="SAM" id="Phobius"/>
    </source>
</evidence>
<reference evidence="2 3" key="1">
    <citation type="submission" date="2018-06" db="EMBL/GenBank/DDBJ databases">
        <authorList>
            <consortium name="Pathogen Informatics"/>
            <person name="Doyle S."/>
        </authorList>
    </citation>
    <scope>NUCLEOTIDE SEQUENCE [LARGE SCALE GENOMIC DNA]</scope>
    <source>
        <strain evidence="2 3">NCTC12195</strain>
    </source>
</reference>
<proteinExistence type="predicted"/>
<evidence type="ECO:0000313" key="3">
    <source>
        <dbReference type="Proteomes" id="UP000255277"/>
    </source>
</evidence>
<feature type="transmembrane region" description="Helical" evidence="1">
    <location>
        <begin position="12"/>
        <end position="29"/>
    </location>
</feature>
<dbReference type="EMBL" id="UHDK01000001">
    <property type="protein sequence ID" value="SUM34796.1"/>
    <property type="molecule type" value="Genomic_DNA"/>
</dbReference>
<dbReference type="AlphaFoldDB" id="A0A380FN79"/>
<gene>
    <name evidence="2" type="ORF">NCTC12195_04323</name>
</gene>
<dbReference type="Proteomes" id="UP000255277">
    <property type="component" value="Unassembled WGS sequence"/>
</dbReference>
<protein>
    <submittedName>
        <fullName evidence="2">Membrane protein</fullName>
    </submittedName>
</protein>
<organism evidence="2 3">
    <name type="scientific">Staphylococcus gallinarum</name>
    <dbReference type="NCBI Taxonomy" id="1293"/>
    <lineage>
        <taxon>Bacteria</taxon>
        <taxon>Bacillati</taxon>
        <taxon>Bacillota</taxon>
        <taxon>Bacilli</taxon>
        <taxon>Bacillales</taxon>
        <taxon>Staphylococcaceae</taxon>
        <taxon>Staphylococcus</taxon>
    </lineage>
</organism>
<accession>A0A380FN79</accession>
<name>A0A380FN79_STAGA</name>
<keyword evidence="1" id="KW-0472">Membrane</keyword>
<keyword evidence="1" id="KW-0812">Transmembrane</keyword>
<keyword evidence="1" id="KW-1133">Transmembrane helix</keyword>
<sequence>MSESLLNQILEIFYILIGLQLLYTAGRVLKAKKHKKKIRGRHYFGYY</sequence>
<evidence type="ECO:0000313" key="2">
    <source>
        <dbReference type="EMBL" id="SUM34796.1"/>
    </source>
</evidence>